<comment type="caution">
    <text evidence="17">The sequence shown here is derived from an EMBL/GenBank/DDBJ whole genome shotgun (WGS) entry which is preliminary data.</text>
</comment>
<comment type="similarity">
    <text evidence="14">Belongs to the ribose-phosphate pyrophosphokinase family. Class I subfamily.</text>
</comment>
<dbReference type="FunFam" id="3.40.50.2020:FF:000001">
    <property type="entry name" value="Ribose-phosphate pyrophosphokinase"/>
    <property type="match status" value="1"/>
</dbReference>
<evidence type="ECO:0000256" key="13">
    <source>
        <dbReference type="ARBA" id="ARBA00054914"/>
    </source>
</evidence>
<dbReference type="InterPro" id="IPR000836">
    <property type="entry name" value="PRTase_dom"/>
</dbReference>
<dbReference type="InterPro" id="IPR029099">
    <property type="entry name" value="Pribosyltran_N"/>
</dbReference>
<comment type="function">
    <text evidence="13">Involved in the biosynthesis of the central metabolite phospho-alpha-D-ribosyl-1-pyrophosphate (PRPP) via the transfer of pyrophosphoryl group from ATP to 1-hydroxyl of ribose-5-phosphate (Rib-5-P).</text>
</comment>
<dbReference type="GO" id="GO:0016301">
    <property type="term" value="F:kinase activity"/>
    <property type="evidence" value="ECO:0007669"/>
    <property type="project" value="UniProtKB-KW"/>
</dbReference>
<evidence type="ECO:0000256" key="8">
    <source>
        <dbReference type="ARBA" id="ARBA00022777"/>
    </source>
</evidence>
<comment type="catalytic activity">
    <reaction evidence="12">
        <text>D-ribose 5-phosphate + ATP = 5-phospho-alpha-D-ribose 1-diphosphate + AMP + H(+)</text>
        <dbReference type="Rhea" id="RHEA:15609"/>
        <dbReference type="ChEBI" id="CHEBI:15378"/>
        <dbReference type="ChEBI" id="CHEBI:30616"/>
        <dbReference type="ChEBI" id="CHEBI:58017"/>
        <dbReference type="ChEBI" id="CHEBI:78346"/>
        <dbReference type="ChEBI" id="CHEBI:456215"/>
        <dbReference type="EC" id="2.7.6.1"/>
    </reaction>
</comment>
<keyword evidence="5" id="KW-0479">Metal-binding</keyword>
<dbReference type="Pfam" id="PF13793">
    <property type="entry name" value="Pribosyltran_N"/>
    <property type="match status" value="1"/>
</dbReference>
<evidence type="ECO:0000256" key="7">
    <source>
        <dbReference type="ARBA" id="ARBA00022741"/>
    </source>
</evidence>
<evidence type="ECO:0000313" key="18">
    <source>
        <dbReference type="Proteomes" id="UP001139263"/>
    </source>
</evidence>
<dbReference type="PANTHER" id="PTHR10210:SF41">
    <property type="entry name" value="RIBOSE-PHOSPHATE PYROPHOSPHOKINASE 1, CHLOROPLASTIC"/>
    <property type="match status" value="1"/>
</dbReference>
<protein>
    <recommendedName>
        <fullName evidence="15">Ribose-phosphate pyrophosphokinase</fullName>
        <ecNumber evidence="3">2.7.6.1</ecNumber>
    </recommendedName>
    <alternativeName>
        <fullName evidence="11">Phosphoribosyl pyrophosphate synthase</fullName>
    </alternativeName>
</protein>
<evidence type="ECO:0000259" key="16">
    <source>
        <dbReference type="Pfam" id="PF13793"/>
    </source>
</evidence>
<dbReference type="GO" id="GO:0004749">
    <property type="term" value="F:ribose phosphate diphosphokinase activity"/>
    <property type="evidence" value="ECO:0007669"/>
    <property type="project" value="UniProtKB-EC"/>
</dbReference>
<dbReference type="GO" id="GO:0006015">
    <property type="term" value="P:5-phosphoribose 1-diphosphate biosynthetic process"/>
    <property type="evidence" value="ECO:0007669"/>
    <property type="project" value="TreeGrafter"/>
</dbReference>
<accession>A0A9X1VA14</accession>
<dbReference type="InterPro" id="IPR005946">
    <property type="entry name" value="Rib-P_diPkinase"/>
</dbReference>
<keyword evidence="7" id="KW-0547">Nucleotide-binding</keyword>
<dbReference type="Gene3D" id="3.40.50.2020">
    <property type="match status" value="2"/>
</dbReference>
<keyword evidence="9" id="KW-0067">ATP-binding</keyword>
<keyword evidence="10" id="KW-0460">Magnesium</keyword>
<evidence type="ECO:0000256" key="10">
    <source>
        <dbReference type="ARBA" id="ARBA00022842"/>
    </source>
</evidence>
<evidence type="ECO:0000256" key="1">
    <source>
        <dbReference type="ARBA" id="ARBA00001946"/>
    </source>
</evidence>
<evidence type="ECO:0000256" key="9">
    <source>
        <dbReference type="ARBA" id="ARBA00022840"/>
    </source>
</evidence>
<dbReference type="GO" id="GO:0006164">
    <property type="term" value="P:purine nucleotide biosynthetic process"/>
    <property type="evidence" value="ECO:0007669"/>
    <property type="project" value="TreeGrafter"/>
</dbReference>
<dbReference type="GO" id="GO:0005737">
    <property type="term" value="C:cytoplasm"/>
    <property type="evidence" value="ECO:0007669"/>
    <property type="project" value="TreeGrafter"/>
</dbReference>
<evidence type="ECO:0000256" key="11">
    <source>
        <dbReference type="ARBA" id="ARBA00029942"/>
    </source>
</evidence>
<comment type="pathway">
    <text evidence="2">Metabolic intermediate biosynthesis; 5-phospho-alpha-D-ribose 1-diphosphate biosynthesis; 5-phospho-alpha-D-ribose 1-diphosphate from D-ribose 5-phosphate (route I): step 1/1.</text>
</comment>
<evidence type="ECO:0000313" key="17">
    <source>
        <dbReference type="EMBL" id="MCI0184019.1"/>
    </source>
</evidence>
<dbReference type="EC" id="2.7.6.1" evidence="3"/>
<evidence type="ECO:0000256" key="12">
    <source>
        <dbReference type="ARBA" id="ARBA00049535"/>
    </source>
</evidence>
<dbReference type="PANTHER" id="PTHR10210">
    <property type="entry name" value="RIBOSE-PHOSPHATE DIPHOSPHOKINASE FAMILY MEMBER"/>
    <property type="match status" value="1"/>
</dbReference>
<dbReference type="AlphaFoldDB" id="A0A9X1VA14"/>
<evidence type="ECO:0000256" key="14">
    <source>
        <dbReference type="ARBA" id="ARBA00061444"/>
    </source>
</evidence>
<dbReference type="NCBIfam" id="NF002320">
    <property type="entry name" value="PRK01259.1"/>
    <property type="match status" value="1"/>
</dbReference>
<dbReference type="CDD" id="cd06223">
    <property type="entry name" value="PRTases_typeI"/>
    <property type="match status" value="1"/>
</dbReference>
<dbReference type="EMBL" id="JALBUF010000007">
    <property type="protein sequence ID" value="MCI0184019.1"/>
    <property type="molecule type" value="Genomic_DNA"/>
</dbReference>
<dbReference type="GO" id="GO:0000287">
    <property type="term" value="F:magnesium ion binding"/>
    <property type="evidence" value="ECO:0007669"/>
    <property type="project" value="InterPro"/>
</dbReference>
<keyword evidence="18" id="KW-1185">Reference proteome</keyword>
<dbReference type="Proteomes" id="UP001139263">
    <property type="component" value="Unassembled WGS sequence"/>
</dbReference>
<dbReference type="SUPFAM" id="SSF53271">
    <property type="entry name" value="PRTase-like"/>
    <property type="match status" value="1"/>
</dbReference>
<sequence>MLEGNSANTLRLYAGSSYKEMALQVAQHLGIELGQVHLSKFRSGELYAQFPDSVRGVDVYLLQTFSPPINDHFMELLLMIDALKRSSAGRINVIIPYFGYGRQEKQGIPREPISAKVVADLLTKVGAHRVITVDLHAPAIQGFFDIPVDHLSALGILAHEVHKLDLSDAVVVSPDAGRAKTAEKFAAMLDLPMAIMHKGRPRHNEAVITHLIGDVKGKTPVVIEDIIDTGGTITQVVDNLVSMGANPAILCATHGIFSSPAEERLLHPAIQKLLVTDTLPLRAELRQMAIQVLPIAPLIATAIGRVHYNLALSTM</sequence>
<dbReference type="SMART" id="SM01400">
    <property type="entry name" value="Pribosyltran_N"/>
    <property type="match status" value="1"/>
</dbReference>
<proteinExistence type="inferred from homology"/>
<comment type="cofactor">
    <cofactor evidence="1">
        <name>Mg(2+)</name>
        <dbReference type="ChEBI" id="CHEBI:18420"/>
    </cofactor>
</comment>
<dbReference type="InterPro" id="IPR029057">
    <property type="entry name" value="PRTase-like"/>
</dbReference>
<evidence type="ECO:0000256" key="3">
    <source>
        <dbReference type="ARBA" id="ARBA00013247"/>
    </source>
</evidence>
<name>A0A9X1VA14_9BACL</name>
<dbReference type="Pfam" id="PF14572">
    <property type="entry name" value="Pribosyl_synth"/>
    <property type="match status" value="1"/>
</dbReference>
<keyword evidence="6" id="KW-0545">Nucleotide biosynthesis</keyword>
<evidence type="ECO:0000256" key="4">
    <source>
        <dbReference type="ARBA" id="ARBA00022679"/>
    </source>
</evidence>
<feature type="domain" description="Ribose-phosphate pyrophosphokinase N-terminal" evidence="16">
    <location>
        <begin position="11"/>
        <end position="126"/>
    </location>
</feature>
<evidence type="ECO:0000256" key="6">
    <source>
        <dbReference type="ARBA" id="ARBA00022727"/>
    </source>
</evidence>
<evidence type="ECO:0000256" key="15">
    <source>
        <dbReference type="ARBA" id="ARBA00069492"/>
    </source>
</evidence>
<dbReference type="NCBIfam" id="TIGR01251">
    <property type="entry name" value="ribP_PPkin"/>
    <property type="match status" value="1"/>
</dbReference>
<organism evidence="17 18">
    <name type="scientific">Sulfoacidibacillus ferrooxidans</name>
    <dbReference type="NCBI Taxonomy" id="2005001"/>
    <lineage>
        <taxon>Bacteria</taxon>
        <taxon>Bacillati</taxon>
        <taxon>Bacillota</taxon>
        <taxon>Bacilli</taxon>
        <taxon>Bacillales</taxon>
        <taxon>Alicyclobacillaceae</taxon>
        <taxon>Sulfoacidibacillus</taxon>
    </lineage>
</organism>
<dbReference type="GO" id="GO:0002189">
    <property type="term" value="C:ribose phosphate diphosphokinase complex"/>
    <property type="evidence" value="ECO:0007669"/>
    <property type="project" value="TreeGrafter"/>
</dbReference>
<keyword evidence="4 17" id="KW-0808">Transferase</keyword>
<evidence type="ECO:0000256" key="2">
    <source>
        <dbReference type="ARBA" id="ARBA00004996"/>
    </source>
</evidence>
<evidence type="ECO:0000256" key="5">
    <source>
        <dbReference type="ARBA" id="ARBA00022723"/>
    </source>
</evidence>
<gene>
    <name evidence="17" type="primary">prs_2</name>
    <name evidence="17" type="ORF">MM817_02314</name>
</gene>
<dbReference type="RefSeq" id="WP_241715155.1">
    <property type="nucleotide sequence ID" value="NZ_JALBUF010000007.1"/>
</dbReference>
<dbReference type="GO" id="GO:0005524">
    <property type="term" value="F:ATP binding"/>
    <property type="evidence" value="ECO:0007669"/>
    <property type="project" value="UniProtKB-KW"/>
</dbReference>
<keyword evidence="8" id="KW-0418">Kinase</keyword>
<reference evidence="17" key="1">
    <citation type="submission" date="2022-03" db="EMBL/GenBank/DDBJ databases">
        <title>Draft Genome Sequence of Firmicute Strain S0AB, a Heterotrophic Iron/Sulfur-Oxidizing Extreme Acidophile.</title>
        <authorList>
            <person name="Vergara E."/>
            <person name="Pakostova E."/>
            <person name="Johnson D.B."/>
            <person name="Holmes D.S."/>
        </authorList>
    </citation>
    <scope>NUCLEOTIDE SEQUENCE</scope>
    <source>
        <strain evidence="17">S0AB</strain>
    </source>
</reference>